<dbReference type="SUPFAM" id="SSF50249">
    <property type="entry name" value="Nucleic acid-binding proteins"/>
    <property type="match status" value="1"/>
</dbReference>
<evidence type="ECO:0000259" key="10">
    <source>
        <dbReference type="Pfam" id="PF11967"/>
    </source>
</evidence>
<dbReference type="HAMAP" id="MF_00201">
    <property type="entry name" value="RecO"/>
    <property type="match status" value="1"/>
</dbReference>
<keyword evidence="6 8" id="KW-0234">DNA repair</keyword>
<evidence type="ECO:0000256" key="4">
    <source>
        <dbReference type="ARBA" id="ARBA00022763"/>
    </source>
</evidence>
<comment type="function">
    <text evidence="1 8">Involved in DNA repair and RecF pathway recombination.</text>
</comment>
<feature type="region of interest" description="Disordered" evidence="9">
    <location>
        <begin position="239"/>
        <end position="270"/>
    </location>
</feature>
<dbReference type="AlphaFoldDB" id="A0A1H2TUF1"/>
<dbReference type="GO" id="GO:0006302">
    <property type="term" value="P:double-strand break repair"/>
    <property type="evidence" value="ECO:0007669"/>
    <property type="project" value="TreeGrafter"/>
</dbReference>
<dbReference type="Proteomes" id="UP000198816">
    <property type="component" value="Unassembled WGS sequence"/>
</dbReference>
<gene>
    <name evidence="8" type="primary">recO</name>
    <name evidence="11" type="ORF">SAMN05421783_104145</name>
</gene>
<name>A0A1H2TUF1_THIRO</name>
<evidence type="ECO:0000256" key="3">
    <source>
        <dbReference type="ARBA" id="ARBA00021310"/>
    </source>
</evidence>
<dbReference type="GO" id="GO:0006310">
    <property type="term" value="P:DNA recombination"/>
    <property type="evidence" value="ECO:0007669"/>
    <property type="project" value="UniProtKB-UniRule"/>
</dbReference>
<evidence type="ECO:0000313" key="12">
    <source>
        <dbReference type="Proteomes" id="UP000198816"/>
    </source>
</evidence>
<keyword evidence="4 8" id="KW-0227">DNA damage</keyword>
<dbReference type="Pfam" id="PF11967">
    <property type="entry name" value="RecO_N"/>
    <property type="match status" value="1"/>
</dbReference>
<accession>A0A1H2TUF1</accession>
<dbReference type="InterPro" id="IPR042242">
    <property type="entry name" value="RecO_C"/>
</dbReference>
<comment type="similarity">
    <text evidence="2 8">Belongs to the RecO family.</text>
</comment>
<evidence type="ECO:0000256" key="8">
    <source>
        <dbReference type="HAMAP-Rule" id="MF_00201"/>
    </source>
</evidence>
<feature type="compositionally biased region" description="Low complexity" evidence="9">
    <location>
        <begin position="239"/>
        <end position="248"/>
    </location>
</feature>
<dbReference type="PANTHER" id="PTHR33991:SF1">
    <property type="entry name" value="DNA REPAIR PROTEIN RECO"/>
    <property type="match status" value="1"/>
</dbReference>
<dbReference type="OrthoDB" id="9804792at2"/>
<evidence type="ECO:0000256" key="5">
    <source>
        <dbReference type="ARBA" id="ARBA00023172"/>
    </source>
</evidence>
<feature type="compositionally biased region" description="Polar residues" evidence="9">
    <location>
        <begin position="249"/>
        <end position="270"/>
    </location>
</feature>
<dbReference type="InterPro" id="IPR012340">
    <property type="entry name" value="NA-bd_OB-fold"/>
</dbReference>
<evidence type="ECO:0000256" key="1">
    <source>
        <dbReference type="ARBA" id="ARBA00003065"/>
    </source>
</evidence>
<dbReference type="InterPro" id="IPR037278">
    <property type="entry name" value="ARFGAP/RecO"/>
</dbReference>
<evidence type="ECO:0000256" key="9">
    <source>
        <dbReference type="SAM" id="MobiDB-lite"/>
    </source>
</evidence>
<keyword evidence="5 8" id="KW-0233">DNA recombination</keyword>
<dbReference type="GO" id="GO:0043590">
    <property type="term" value="C:bacterial nucleoid"/>
    <property type="evidence" value="ECO:0007669"/>
    <property type="project" value="TreeGrafter"/>
</dbReference>
<proteinExistence type="inferred from homology"/>
<evidence type="ECO:0000256" key="6">
    <source>
        <dbReference type="ARBA" id="ARBA00023204"/>
    </source>
</evidence>
<evidence type="ECO:0000256" key="2">
    <source>
        <dbReference type="ARBA" id="ARBA00007452"/>
    </source>
</evidence>
<dbReference type="Gene3D" id="2.40.50.140">
    <property type="entry name" value="Nucleic acid-binding proteins"/>
    <property type="match status" value="1"/>
</dbReference>
<organism evidence="11 12">
    <name type="scientific">Thiocapsa roseopersicina</name>
    <dbReference type="NCBI Taxonomy" id="1058"/>
    <lineage>
        <taxon>Bacteria</taxon>
        <taxon>Pseudomonadati</taxon>
        <taxon>Pseudomonadota</taxon>
        <taxon>Gammaproteobacteria</taxon>
        <taxon>Chromatiales</taxon>
        <taxon>Chromatiaceae</taxon>
        <taxon>Thiocapsa</taxon>
    </lineage>
</organism>
<sequence>MNARGSLFQAFVLHRRDYGNTSLLLEVFAAGRGRFPAIAKGARRARHPTSAVLQPFQPLWLDAVGRGEVLTLTRVEAAGPAIGLHGRPLLCGFYLNELLVRLLGRDDPHDPLFAFYHAALMGLAGGDDLESLLRQFEIRLLDELGYALALDVEADCDRPVVPDGVYVLVPGRGMLQAQPDDRAERVSGATLLALAQGDRLASHQLREARALLRRLLEPYLGGRPLKSRELFRRFAVASVPSPVPGSGSEQRPGTSRDSTPIGITNRSLES</sequence>
<protein>
    <recommendedName>
        <fullName evidence="3 8">DNA repair protein RecO</fullName>
    </recommendedName>
    <alternativeName>
        <fullName evidence="7 8">Recombination protein O</fullName>
    </alternativeName>
</protein>
<dbReference type="STRING" id="1058.SAMN05421783_104145"/>
<dbReference type="RefSeq" id="WP_093029288.1">
    <property type="nucleotide sequence ID" value="NZ_FNNZ01000004.1"/>
</dbReference>
<dbReference type="PANTHER" id="PTHR33991">
    <property type="entry name" value="DNA REPAIR PROTEIN RECO"/>
    <property type="match status" value="1"/>
</dbReference>
<evidence type="ECO:0000313" key="11">
    <source>
        <dbReference type="EMBL" id="SDW46804.1"/>
    </source>
</evidence>
<dbReference type="Pfam" id="PF02565">
    <property type="entry name" value="RecO_C"/>
    <property type="match status" value="1"/>
</dbReference>
<dbReference type="InterPro" id="IPR022572">
    <property type="entry name" value="DNA_rep/recomb_RecO_N"/>
</dbReference>
<dbReference type="Gene3D" id="1.20.1440.120">
    <property type="entry name" value="Recombination protein O, C-terminal domain"/>
    <property type="match status" value="1"/>
</dbReference>
<dbReference type="InterPro" id="IPR003717">
    <property type="entry name" value="RecO"/>
</dbReference>
<dbReference type="EMBL" id="FNNZ01000004">
    <property type="protein sequence ID" value="SDW46804.1"/>
    <property type="molecule type" value="Genomic_DNA"/>
</dbReference>
<dbReference type="SUPFAM" id="SSF57863">
    <property type="entry name" value="ArfGap/RecO-like zinc finger"/>
    <property type="match status" value="1"/>
</dbReference>
<dbReference type="NCBIfam" id="TIGR00613">
    <property type="entry name" value="reco"/>
    <property type="match status" value="1"/>
</dbReference>
<feature type="domain" description="DNA replication/recombination mediator RecO N-terminal" evidence="10">
    <location>
        <begin position="9"/>
        <end position="78"/>
    </location>
</feature>
<keyword evidence="12" id="KW-1185">Reference proteome</keyword>
<reference evidence="12" key="1">
    <citation type="submission" date="2016-10" db="EMBL/GenBank/DDBJ databases">
        <authorList>
            <person name="Varghese N."/>
            <person name="Submissions S."/>
        </authorList>
    </citation>
    <scope>NUCLEOTIDE SEQUENCE [LARGE SCALE GENOMIC DNA]</scope>
    <source>
        <strain evidence="12">DSM 217</strain>
    </source>
</reference>
<evidence type="ECO:0000256" key="7">
    <source>
        <dbReference type="ARBA" id="ARBA00033409"/>
    </source>
</evidence>